<comment type="caution">
    <text evidence="2">The sequence shown here is derived from an EMBL/GenBank/DDBJ whole genome shotgun (WGS) entry which is preliminary data.</text>
</comment>
<keyword evidence="1" id="KW-0472">Membrane</keyword>
<dbReference type="EMBL" id="JASNWA010000011">
    <property type="protein sequence ID" value="KAK3167495.1"/>
    <property type="molecule type" value="Genomic_DNA"/>
</dbReference>
<evidence type="ECO:0000313" key="2">
    <source>
        <dbReference type="EMBL" id="KAK3167495.1"/>
    </source>
</evidence>
<evidence type="ECO:0000313" key="3">
    <source>
        <dbReference type="Proteomes" id="UP001276659"/>
    </source>
</evidence>
<gene>
    <name evidence="2" type="ORF">OEA41_010622</name>
</gene>
<keyword evidence="1" id="KW-1133">Transmembrane helix</keyword>
<keyword evidence="3" id="KW-1185">Reference proteome</keyword>
<evidence type="ECO:0008006" key="4">
    <source>
        <dbReference type="Google" id="ProtNLM"/>
    </source>
</evidence>
<evidence type="ECO:0000256" key="1">
    <source>
        <dbReference type="SAM" id="Phobius"/>
    </source>
</evidence>
<proteinExistence type="predicted"/>
<dbReference type="Gene3D" id="3.90.550.10">
    <property type="entry name" value="Spore Coat Polysaccharide Biosynthesis Protein SpsA, Chain A"/>
    <property type="match status" value="1"/>
</dbReference>
<accession>A0AAD9YWX9</accession>
<protein>
    <recommendedName>
        <fullName evidence="4">Glycosyltransferase family 8 protein</fullName>
    </recommendedName>
</protein>
<organism evidence="2 3">
    <name type="scientific">Lepraria neglecta</name>
    <dbReference type="NCBI Taxonomy" id="209136"/>
    <lineage>
        <taxon>Eukaryota</taxon>
        <taxon>Fungi</taxon>
        <taxon>Dikarya</taxon>
        <taxon>Ascomycota</taxon>
        <taxon>Pezizomycotina</taxon>
        <taxon>Lecanoromycetes</taxon>
        <taxon>OSLEUM clade</taxon>
        <taxon>Lecanoromycetidae</taxon>
        <taxon>Lecanorales</taxon>
        <taxon>Lecanorineae</taxon>
        <taxon>Stereocaulaceae</taxon>
        <taxon>Lepraria</taxon>
    </lineage>
</organism>
<feature type="transmembrane region" description="Helical" evidence="1">
    <location>
        <begin position="6"/>
        <end position="31"/>
    </location>
</feature>
<dbReference type="AlphaFoldDB" id="A0AAD9YWX9"/>
<reference evidence="2" key="1">
    <citation type="submission" date="2022-11" db="EMBL/GenBank/DDBJ databases">
        <title>Chromosomal genome sequence assembly and mating type (MAT) locus characterization of the leprose asexual lichenized fungus Lepraria neglecta (Nyl.) Erichsen.</title>
        <authorList>
            <person name="Allen J.L."/>
            <person name="Pfeffer B."/>
        </authorList>
    </citation>
    <scope>NUCLEOTIDE SEQUENCE</scope>
    <source>
        <strain evidence="2">Allen 5258</strain>
    </source>
</reference>
<sequence length="379" mass="42426">MLLTSGQISVAISSTVVAIFTFLLFLSGYVLQQQTVHSLQAAIHPKIAPPQIPTTNPVLAKHFGRPPGHSFYDKYLASNRPKGGWAKSAYVQLVRRHVEVCGAIMGFARLEKEESMAQRIIMYPREWDVKPEEGKKRDPHVETSRRLLRKAAKDYRVMLQPIDPIPQAAGSPLTAEEKYPLTNLLSPHHYNRILFLQPSGLILDSTPLDLLFTLPMESPMLGLSAPGLDGERGQPSIILLQPSKQAYQDVVESLPEGAYPDTEFLQRVTMESAPTDSEFHTRLLAETSQLDAESVADFNATKFLDTTAYVHISDPEPEYDILRQEFMRAMPSGKQARKAWESVYARFRDARMNICGLDLQPVEKAVDEGGGKEVIEELK</sequence>
<name>A0AAD9YWX9_9LECA</name>
<dbReference type="InterPro" id="IPR029044">
    <property type="entry name" value="Nucleotide-diphossugar_trans"/>
</dbReference>
<dbReference type="Proteomes" id="UP001276659">
    <property type="component" value="Unassembled WGS sequence"/>
</dbReference>
<keyword evidence="1" id="KW-0812">Transmembrane</keyword>